<keyword evidence="10" id="KW-1185">Reference proteome</keyword>
<evidence type="ECO:0000313" key="10">
    <source>
        <dbReference type="Proteomes" id="UP001516464"/>
    </source>
</evidence>
<dbReference type="InterPro" id="IPR020472">
    <property type="entry name" value="WD40_PAC1"/>
</dbReference>
<dbReference type="InterPro" id="IPR019775">
    <property type="entry name" value="WD40_repeat_CS"/>
</dbReference>
<evidence type="ECO:0000256" key="7">
    <source>
        <dbReference type="PROSITE-ProRule" id="PRU00221"/>
    </source>
</evidence>
<dbReference type="CDD" id="cd00200">
    <property type="entry name" value="WD40"/>
    <property type="match status" value="1"/>
</dbReference>
<dbReference type="PROSITE" id="PS50294">
    <property type="entry name" value="WD_REPEATS_REGION"/>
    <property type="match status" value="3"/>
</dbReference>
<gene>
    <name evidence="9" type="primary">TAF5</name>
    <name evidence="9" type="ORF">TCON_0057</name>
</gene>
<organism evidence="9 10">
    <name type="scientific">Astathelohania contejeani</name>
    <dbReference type="NCBI Taxonomy" id="164912"/>
    <lineage>
        <taxon>Eukaryota</taxon>
        <taxon>Fungi</taxon>
        <taxon>Fungi incertae sedis</taxon>
        <taxon>Microsporidia</taxon>
        <taxon>Astathelohaniidae</taxon>
        <taxon>Astathelohania</taxon>
    </lineage>
</organism>
<dbReference type="PROSITE" id="PS50082">
    <property type="entry name" value="WD_REPEATS_2"/>
    <property type="match status" value="4"/>
</dbReference>
<feature type="domain" description="TFIID subunit TAF5 NTD2" evidence="8">
    <location>
        <begin position="2"/>
        <end position="122"/>
    </location>
</feature>
<feature type="repeat" description="WD" evidence="7">
    <location>
        <begin position="414"/>
        <end position="455"/>
    </location>
</feature>
<comment type="subcellular location">
    <subcellularLocation>
        <location evidence="1">Nucleus</location>
    </subcellularLocation>
</comment>
<reference evidence="9 10" key="1">
    <citation type="submission" date="2019-01" db="EMBL/GenBank/DDBJ databases">
        <title>Genomes sequencing and comparative genomics of infectious freshwater microsporidia, Cucumispora dikerogammari and Thelohania contejeani.</title>
        <authorList>
            <person name="Cormier A."/>
            <person name="Giraud I."/>
            <person name="Wattier R."/>
            <person name="Teixeira M."/>
            <person name="Grandjean F."/>
            <person name="Rigaud T."/>
            <person name="Cordaux R."/>
        </authorList>
    </citation>
    <scope>NUCLEOTIDE SEQUENCE [LARGE SCALE GENOMIC DNA]</scope>
    <source>
        <strain evidence="9">T1</strain>
        <tissue evidence="9">Spores</tissue>
    </source>
</reference>
<comment type="caution">
    <text evidence="9">The sequence shown here is derived from an EMBL/GenBank/DDBJ whole genome shotgun (WGS) entry which is preliminary data.</text>
</comment>
<evidence type="ECO:0000256" key="2">
    <source>
        <dbReference type="ARBA" id="ARBA00022574"/>
    </source>
</evidence>
<dbReference type="InterPro" id="IPR001680">
    <property type="entry name" value="WD40_rpt"/>
</dbReference>
<dbReference type="Gene3D" id="1.25.40.500">
    <property type="entry name" value="TFIID subunit TAF5, NTD2 domain"/>
    <property type="match status" value="1"/>
</dbReference>
<feature type="repeat" description="WD" evidence="7">
    <location>
        <begin position="288"/>
        <end position="322"/>
    </location>
</feature>
<dbReference type="InterPro" id="IPR015943">
    <property type="entry name" value="WD40/YVTN_repeat-like_dom_sf"/>
</dbReference>
<dbReference type="InterPro" id="IPR036322">
    <property type="entry name" value="WD40_repeat_dom_sf"/>
</dbReference>
<accession>A0ABQ7I2U9</accession>
<keyword evidence="5" id="KW-0804">Transcription</keyword>
<dbReference type="SUPFAM" id="SSF50978">
    <property type="entry name" value="WD40 repeat-like"/>
    <property type="match status" value="1"/>
</dbReference>
<dbReference type="PROSITE" id="PS00678">
    <property type="entry name" value="WD_REPEATS_1"/>
    <property type="match status" value="2"/>
</dbReference>
<dbReference type="PANTHER" id="PTHR19879:SF1">
    <property type="entry name" value="CANNONBALL-RELATED"/>
    <property type="match status" value="1"/>
</dbReference>
<keyword evidence="6" id="KW-0539">Nucleus</keyword>
<dbReference type="SUPFAM" id="SSF160897">
    <property type="entry name" value="Taf5 N-terminal domain-like"/>
    <property type="match status" value="1"/>
</dbReference>
<evidence type="ECO:0000259" key="8">
    <source>
        <dbReference type="Pfam" id="PF04494"/>
    </source>
</evidence>
<dbReference type="InterPro" id="IPR007582">
    <property type="entry name" value="TFIID_NTD2"/>
</dbReference>
<dbReference type="PANTHER" id="PTHR19879">
    <property type="entry name" value="TRANSCRIPTION INITIATION FACTOR TFIID"/>
    <property type="match status" value="1"/>
</dbReference>
<name>A0ABQ7I2U9_9MICR</name>
<sequence>MTTGYTKLKLWIEDSLDLFRNDLLKLLYPLFLHIFFDLVHAQKPAEAKAFFEAHKQDHIAKIKELVQIESISDPLHLKENALAMAYRTNKYHLSMGKYAFDLFINFLEENSLTYLLKLTNQFLEIKVGSRPDGIVEGEILDTRLQLQTSLVSKETEDAILADEQYKYDHLESFVQQLKRQREGKGRISPNASLILAEIEKLKELCKRATVGKNNLPSICCYTVNNCYEGLTCAEISGDSTLLGLGFKDSFVEIHSLTDKPLIRLKPSSELSRVEEEEFREEVGFVQRLIGHSGPVYGLKFFHSGKFFITCSQDCTVRLWSLDLFVCISVYRSHCFPVWDVDVAPNDFYFASAGADKQVCVWSVVNDTPERLLVSALSDVMCVKFHPNSNYIFSGGCDFKLRMHEIQDGKLVRVFSGHTDTVTCIGTSHCGKYVASGSRDRSIILWDIESSRIVAKMIGHESVVYSVGFCYYGPVIASCAGDNTARLWDVTGESLGVYHTKSTPLYSIKFGYRNIVTCVGPFIS</sequence>
<dbReference type="SMART" id="SM00320">
    <property type="entry name" value="WD40"/>
    <property type="match status" value="6"/>
</dbReference>
<proteinExistence type="predicted"/>
<protein>
    <submittedName>
        <fullName evidence="9">Transcription initiation factor TFIID subunit 5</fullName>
    </submittedName>
</protein>
<evidence type="ECO:0000256" key="5">
    <source>
        <dbReference type="ARBA" id="ARBA00023163"/>
    </source>
</evidence>
<dbReference type="Gene3D" id="2.130.10.10">
    <property type="entry name" value="YVTN repeat-like/Quinoprotein amine dehydrogenase"/>
    <property type="match status" value="2"/>
</dbReference>
<evidence type="ECO:0000256" key="1">
    <source>
        <dbReference type="ARBA" id="ARBA00004123"/>
    </source>
</evidence>
<dbReference type="Pfam" id="PF00400">
    <property type="entry name" value="WD40"/>
    <property type="match status" value="5"/>
</dbReference>
<dbReference type="Proteomes" id="UP001516464">
    <property type="component" value="Unassembled WGS sequence"/>
</dbReference>
<keyword evidence="2 7" id="KW-0853">WD repeat</keyword>
<evidence type="ECO:0000256" key="6">
    <source>
        <dbReference type="ARBA" id="ARBA00023242"/>
    </source>
</evidence>
<evidence type="ECO:0000313" key="9">
    <source>
        <dbReference type="EMBL" id="KAF7684745.1"/>
    </source>
</evidence>
<dbReference type="CDD" id="cd08044">
    <property type="entry name" value="TAF5_NTD2"/>
    <property type="match status" value="1"/>
</dbReference>
<evidence type="ECO:0000256" key="4">
    <source>
        <dbReference type="ARBA" id="ARBA00023015"/>
    </source>
</evidence>
<dbReference type="PRINTS" id="PR00320">
    <property type="entry name" value="GPROTEINBRPT"/>
</dbReference>
<feature type="repeat" description="WD" evidence="7">
    <location>
        <begin position="330"/>
        <end position="371"/>
    </location>
</feature>
<keyword evidence="4" id="KW-0805">Transcription regulation</keyword>
<keyword evidence="3" id="KW-0677">Repeat</keyword>
<dbReference type="EMBL" id="SBIQ01000002">
    <property type="protein sequence ID" value="KAF7684745.1"/>
    <property type="molecule type" value="Genomic_DNA"/>
</dbReference>
<dbReference type="InterPro" id="IPR037264">
    <property type="entry name" value="TFIID_NTD2_sf"/>
</dbReference>
<feature type="repeat" description="WD" evidence="7">
    <location>
        <begin position="456"/>
        <end position="489"/>
    </location>
</feature>
<evidence type="ECO:0000256" key="3">
    <source>
        <dbReference type="ARBA" id="ARBA00022737"/>
    </source>
</evidence>
<dbReference type="Pfam" id="PF04494">
    <property type="entry name" value="TFIID_NTD2"/>
    <property type="match status" value="1"/>
</dbReference>